<dbReference type="GO" id="GO:0005730">
    <property type="term" value="C:nucleolus"/>
    <property type="evidence" value="ECO:0007669"/>
    <property type="project" value="TreeGrafter"/>
</dbReference>
<organism evidence="3">
    <name type="scientific">Amphimedon queenslandica</name>
    <name type="common">Sponge</name>
    <dbReference type="NCBI Taxonomy" id="400682"/>
    <lineage>
        <taxon>Eukaryota</taxon>
        <taxon>Metazoa</taxon>
        <taxon>Porifera</taxon>
        <taxon>Demospongiae</taxon>
        <taxon>Heteroscleromorpha</taxon>
        <taxon>Haplosclerida</taxon>
        <taxon>Niphatidae</taxon>
        <taxon>Amphimedon</taxon>
    </lineage>
</organism>
<feature type="compositionally biased region" description="Basic residues" evidence="1">
    <location>
        <begin position="150"/>
        <end position="159"/>
    </location>
</feature>
<feature type="compositionally biased region" description="Basic and acidic residues" evidence="1">
    <location>
        <begin position="53"/>
        <end position="70"/>
    </location>
</feature>
<evidence type="ECO:0000313" key="4">
    <source>
        <dbReference type="Proteomes" id="UP000007879"/>
    </source>
</evidence>
<reference evidence="4" key="1">
    <citation type="journal article" date="2010" name="Nature">
        <title>The Amphimedon queenslandica genome and the evolution of animal complexity.</title>
        <authorList>
            <person name="Srivastava M."/>
            <person name="Simakov O."/>
            <person name="Chapman J."/>
            <person name="Fahey B."/>
            <person name="Gauthier M.E."/>
            <person name="Mitros T."/>
            <person name="Richards G.S."/>
            <person name="Conaco C."/>
            <person name="Dacre M."/>
            <person name="Hellsten U."/>
            <person name="Larroux C."/>
            <person name="Putnam N.H."/>
            <person name="Stanke M."/>
            <person name="Adamska M."/>
            <person name="Darling A."/>
            <person name="Degnan S.M."/>
            <person name="Oakley T.H."/>
            <person name="Plachetzki D.C."/>
            <person name="Zhai Y."/>
            <person name="Adamski M."/>
            <person name="Calcino A."/>
            <person name="Cummins S.F."/>
            <person name="Goodstein D.M."/>
            <person name="Harris C."/>
            <person name="Jackson D.J."/>
            <person name="Leys S.P."/>
            <person name="Shu S."/>
            <person name="Woodcroft B.J."/>
            <person name="Vervoort M."/>
            <person name="Kosik K.S."/>
            <person name="Manning G."/>
            <person name="Degnan B.M."/>
            <person name="Rokhsar D.S."/>
        </authorList>
    </citation>
    <scope>NUCLEOTIDE SEQUENCE [LARGE SCALE GENOMIC DNA]</scope>
</reference>
<dbReference type="Pfam" id="PF01585">
    <property type="entry name" value="G-patch"/>
    <property type="match status" value="1"/>
</dbReference>
<feature type="domain" description="G-patch" evidence="2">
    <location>
        <begin position="33"/>
        <end position="79"/>
    </location>
</feature>
<dbReference type="Proteomes" id="UP000007879">
    <property type="component" value="Unassembled WGS sequence"/>
</dbReference>
<dbReference type="InterPro" id="IPR050656">
    <property type="entry name" value="PINX1"/>
</dbReference>
<dbReference type="GO" id="GO:0010521">
    <property type="term" value="F:telomerase inhibitor activity"/>
    <property type="evidence" value="ECO:0007669"/>
    <property type="project" value="TreeGrafter"/>
</dbReference>
<protein>
    <recommendedName>
        <fullName evidence="2">G-patch domain-containing protein</fullName>
    </recommendedName>
</protein>
<evidence type="ECO:0000259" key="2">
    <source>
        <dbReference type="PROSITE" id="PS50174"/>
    </source>
</evidence>
<evidence type="ECO:0000313" key="3">
    <source>
        <dbReference type="EnsemblMetazoa" id="Aqu2.1.43946_001"/>
    </source>
</evidence>
<dbReference type="PROSITE" id="PS50174">
    <property type="entry name" value="G_PATCH"/>
    <property type="match status" value="1"/>
</dbReference>
<sequence length="237" mass="26945">MCADKDEVVCLAEGRKKEKWSSDPRNTFWSNDKTRLGYRLLEQMGWTDGKGLGAKEDGQKEHVKVAKKSDNSGFGAGTDRDSDWIACQDSFNDILSQLNDSQNTTTPPNSSDTKDLVSAAGKSRKLVYHKFLKSKDLSMKSENDMDCVFGKRHKKRKRTKSENESEEKEPQEQQKEATVSCLIPTIKSELSLQDYFSEKMKKLKSKEQNSDKNNTSASSEQEAPEKHSKKKKKKHKL</sequence>
<dbReference type="EnsemblMetazoa" id="Aqu2.1.43946_001">
    <property type="protein sequence ID" value="Aqu2.1.43946_001"/>
    <property type="gene ID" value="Aqu2.1.43946"/>
</dbReference>
<accession>A0A1X7VUC7</accession>
<keyword evidence="4" id="KW-1185">Reference proteome</keyword>
<dbReference type="STRING" id="400682.A0A1X7VUC7"/>
<feature type="region of interest" description="Disordered" evidence="1">
    <location>
        <begin position="201"/>
        <end position="237"/>
    </location>
</feature>
<feature type="compositionally biased region" description="Basic residues" evidence="1">
    <location>
        <begin position="227"/>
        <end position="237"/>
    </location>
</feature>
<dbReference type="KEGG" id="aqu:105316648"/>
<dbReference type="PANTHER" id="PTHR23149">
    <property type="entry name" value="G PATCH DOMAIN CONTAINING PROTEIN"/>
    <property type="match status" value="1"/>
</dbReference>
<dbReference type="GO" id="GO:0003676">
    <property type="term" value="F:nucleic acid binding"/>
    <property type="evidence" value="ECO:0007669"/>
    <property type="project" value="InterPro"/>
</dbReference>
<feature type="compositionally biased region" description="Basic and acidic residues" evidence="1">
    <location>
        <begin position="160"/>
        <end position="175"/>
    </location>
</feature>
<feature type="region of interest" description="Disordered" evidence="1">
    <location>
        <begin position="49"/>
        <end position="75"/>
    </location>
</feature>
<dbReference type="AlphaFoldDB" id="A0A1X7VUC7"/>
<dbReference type="PANTHER" id="PTHR23149:SF27">
    <property type="entry name" value="PIN2_TERF1-INTERACTING TELOMERASE INHIBITOR 1"/>
    <property type="match status" value="1"/>
</dbReference>
<dbReference type="OrthoDB" id="29523at2759"/>
<proteinExistence type="predicted"/>
<feature type="compositionally biased region" description="Basic and acidic residues" evidence="1">
    <location>
        <begin position="201"/>
        <end position="210"/>
    </location>
</feature>
<gene>
    <name evidence="3" type="primary">105316648</name>
</gene>
<dbReference type="SMART" id="SM00443">
    <property type="entry name" value="G_patch"/>
    <property type="match status" value="1"/>
</dbReference>
<feature type="region of interest" description="Disordered" evidence="1">
    <location>
        <begin position="148"/>
        <end position="183"/>
    </location>
</feature>
<feature type="compositionally biased region" description="Polar residues" evidence="1">
    <location>
        <begin position="211"/>
        <end position="221"/>
    </location>
</feature>
<dbReference type="InterPro" id="IPR000467">
    <property type="entry name" value="G_patch_dom"/>
</dbReference>
<dbReference type="InParanoid" id="A0A1X7VUC7"/>
<name>A0A1X7VUC7_AMPQE</name>
<reference evidence="3" key="2">
    <citation type="submission" date="2017-05" db="UniProtKB">
        <authorList>
            <consortium name="EnsemblMetazoa"/>
        </authorList>
    </citation>
    <scope>IDENTIFICATION</scope>
</reference>
<dbReference type="EnsemblMetazoa" id="XM_011411715.2">
    <property type="protein sequence ID" value="XP_011410017.1"/>
    <property type="gene ID" value="LOC105316648"/>
</dbReference>
<evidence type="ECO:0000256" key="1">
    <source>
        <dbReference type="SAM" id="MobiDB-lite"/>
    </source>
</evidence>